<dbReference type="GO" id="GO:0003824">
    <property type="term" value="F:catalytic activity"/>
    <property type="evidence" value="ECO:0007669"/>
    <property type="project" value="InterPro"/>
</dbReference>
<name>A0A1G2PP41_9BACT</name>
<dbReference type="SFLD" id="SFLDG01387">
    <property type="entry name" value="BtrN-like_SPASM_domain_contain"/>
    <property type="match status" value="1"/>
</dbReference>
<proteinExistence type="predicted"/>
<gene>
    <name evidence="8" type="ORF">A2W59_02520</name>
</gene>
<dbReference type="PANTHER" id="PTHR11228:SF7">
    <property type="entry name" value="PQQA PEPTIDE CYCLASE"/>
    <property type="match status" value="1"/>
</dbReference>
<dbReference type="InterPro" id="IPR058240">
    <property type="entry name" value="rSAM_sf"/>
</dbReference>
<dbReference type="PANTHER" id="PTHR11228">
    <property type="entry name" value="RADICAL SAM DOMAIN PROTEIN"/>
    <property type="match status" value="1"/>
</dbReference>
<dbReference type="InterPro" id="IPR013785">
    <property type="entry name" value="Aldolase_TIM"/>
</dbReference>
<comment type="caution">
    <text evidence="8">The sequence shown here is derived from an EMBL/GenBank/DDBJ whole genome shotgun (WGS) entry which is preliminary data.</text>
</comment>
<keyword evidence="5" id="KW-0408">Iron</keyword>
<dbReference type="Gene3D" id="3.20.20.70">
    <property type="entry name" value="Aldolase class I"/>
    <property type="match status" value="1"/>
</dbReference>
<sequence>MKKIISKIKRLAYVFKRHILTDVLSGNFKKPAHFIYCAVKTKIFDWPYLAMIETCNFCNLKCPTCTTPHHKMGRPKMMMPMEDYKKIIDNIKSSVSVVLPWFSNEPLLAPHIGEMIKYASQNGIYTVISTNAVLLTKEKSREIITSGLDEIILCLDGMSKESYEPFREGAEFDKVLENIKNFCRIKKETGGRKPFVELQFILTKLNQNEIPEVKKLAKELKVDRLRIKSFALSEYAYNEEERKKLSEMFLPNMLNQTGKIRYEKNGGELRIKNRKKKCDLASSNIVILADGRVSMCCYDYKGQYIYGNALENKLKDFWQLPDIRKKRDLAKTRKYPLCKVCANY</sequence>
<keyword evidence="2" id="KW-0004">4Fe-4S</keyword>
<evidence type="ECO:0000256" key="3">
    <source>
        <dbReference type="ARBA" id="ARBA00022691"/>
    </source>
</evidence>
<dbReference type="EMBL" id="MHSU01000033">
    <property type="protein sequence ID" value="OHA49401.1"/>
    <property type="molecule type" value="Genomic_DNA"/>
</dbReference>
<dbReference type="PROSITE" id="PS51918">
    <property type="entry name" value="RADICAL_SAM"/>
    <property type="match status" value="1"/>
</dbReference>
<comment type="cofactor">
    <cofactor evidence="1">
        <name>[4Fe-4S] cluster</name>
        <dbReference type="ChEBI" id="CHEBI:49883"/>
    </cofactor>
</comment>
<evidence type="ECO:0000313" key="9">
    <source>
        <dbReference type="Proteomes" id="UP000178646"/>
    </source>
</evidence>
<dbReference type="CDD" id="cd01335">
    <property type="entry name" value="Radical_SAM"/>
    <property type="match status" value="1"/>
</dbReference>
<evidence type="ECO:0000259" key="7">
    <source>
        <dbReference type="PROSITE" id="PS51918"/>
    </source>
</evidence>
<dbReference type="Proteomes" id="UP000178646">
    <property type="component" value="Unassembled WGS sequence"/>
</dbReference>
<protein>
    <recommendedName>
        <fullName evidence="7">Radical SAM core domain-containing protein</fullName>
    </recommendedName>
</protein>
<reference evidence="8 9" key="1">
    <citation type="journal article" date="2016" name="Nat. Commun.">
        <title>Thousands of microbial genomes shed light on interconnected biogeochemical processes in an aquifer system.</title>
        <authorList>
            <person name="Anantharaman K."/>
            <person name="Brown C.T."/>
            <person name="Hug L.A."/>
            <person name="Sharon I."/>
            <person name="Castelle C.J."/>
            <person name="Probst A.J."/>
            <person name="Thomas B.C."/>
            <person name="Singh A."/>
            <person name="Wilkins M.J."/>
            <person name="Karaoz U."/>
            <person name="Brodie E.L."/>
            <person name="Williams K.H."/>
            <person name="Hubbard S.S."/>
            <person name="Banfield J.F."/>
        </authorList>
    </citation>
    <scope>NUCLEOTIDE SEQUENCE [LARGE SCALE GENOMIC DNA]</scope>
</reference>
<accession>A0A1G2PP41</accession>
<dbReference type="AlphaFoldDB" id="A0A1G2PP41"/>
<dbReference type="Pfam" id="PF13186">
    <property type="entry name" value="SPASM"/>
    <property type="match status" value="1"/>
</dbReference>
<evidence type="ECO:0000256" key="6">
    <source>
        <dbReference type="ARBA" id="ARBA00023014"/>
    </source>
</evidence>
<evidence type="ECO:0000313" key="8">
    <source>
        <dbReference type="EMBL" id="OHA49401.1"/>
    </source>
</evidence>
<dbReference type="SFLD" id="SFLDS00029">
    <property type="entry name" value="Radical_SAM"/>
    <property type="match status" value="1"/>
</dbReference>
<organism evidence="8 9">
    <name type="scientific">Candidatus Terrybacteria bacterium RIFCSPHIGHO2_02_41_19</name>
    <dbReference type="NCBI Taxonomy" id="1802364"/>
    <lineage>
        <taxon>Bacteria</taxon>
        <taxon>Candidatus Terryibacteriota</taxon>
    </lineage>
</organism>
<evidence type="ECO:0000256" key="1">
    <source>
        <dbReference type="ARBA" id="ARBA00001966"/>
    </source>
</evidence>
<dbReference type="SUPFAM" id="SSF102114">
    <property type="entry name" value="Radical SAM enzymes"/>
    <property type="match status" value="1"/>
</dbReference>
<keyword evidence="3" id="KW-0949">S-adenosyl-L-methionine</keyword>
<feature type="domain" description="Radical SAM core" evidence="7">
    <location>
        <begin position="44"/>
        <end position="268"/>
    </location>
</feature>
<dbReference type="InterPro" id="IPR050377">
    <property type="entry name" value="Radical_SAM_PqqE_MftC-like"/>
</dbReference>
<keyword evidence="4" id="KW-0479">Metal-binding</keyword>
<evidence type="ECO:0000256" key="4">
    <source>
        <dbReference type="ARBA" id="ARBA00022723"/>
    </source>
</evidence>
<keyword evidence="6" id="KW-0411">Iron-sulfur</keyword>
<dbReference type="InterPro" id="IPR034391">
    <property type="entry name" value="AdoMet-like_SPASM_containing"/>
</dbReference>
<evidence type="ECO:0000256" key="2">
    <source>
        <dbReference type="ARBA" id="ARBA00022485"/>
    </source>
</evidence>
<dbReference type="GO" id="GO:0051536">
    <property type="term" value="F:iron-sulfur cluster binding"/>
    <property type="evidence" value="ECO:0007669"/>
    <property type="project" value="UniProtKB-KW"/>
</dbReference>
<dbReference type="CDD" id="cd21109">
    <property type="entry name" value="SPASM"/>
    <property type="match status" value="1"/>
</dbReference>
<dbReference type="SFLD" id="SFLDG01067">
    <property type="entry name" value="SPASM/twitch_domain_containing"/>
    <property type="match status" value="1"/>
</dbReference>
<dbReference type="GO" id="GO:0046872">
    <property type="term" value="F:metal ion binding"/>
    <property type="evidence" value="ECO:0007669"/>
    <property type="project" value="UniProtKB-KW"/>
</dbReference>
<dbReference type="Pfam" id="PF04055">
    <property type="entry name" value="Radical_SAM"/>
    <property type="match status" value="1"/>
</dbReference>
<dbReference type="InterPro" id="IPR023885">
    <property type="entry name" value="4Fe4S-binding_SPASM_dom"/>
</dbReference>
<evidence type="ECO:0000256" key="5">
    <source>
        <dbReference type="ARBA" id="ARBA00023004"/>
    </source>
</evidence>
<dbReference type="InterPro" id="IPR007197">
    <property type="entry name" value="rSAM"/>
</dbReference>